<dbReference type="InterPro" id="IPR057670">
    <property type="entry name" value="SH3_retrovirus"/>
</dbReference>
<feature type="compositionally biased region" description="Basic and acidic residues" evidence="1">
    <location>
        <begin position="137"/>
        <end position="156"/>
    </location>
</feature>
<dbReference type="Pfam" id="PF25597">
    <property type="entry name" value="SH3_retrovirus"/>
    <property type="match status" value="1"/>
</dbReference>
<dbReference type="AlphaFoldDB" id="A5B3B5"/>
<organism evidence="3">
    <name type="scientific">Vitis vinifera</name>
    <name type="common">Grape</name>
    <dbReference type="NCBI Taxonomy" id="29760"/>
    <lineage>
        <taxon>Eukaryota</taxon>
        <taxon>Viridiplantae</taxon>
        <taxon>Streptophyta</taxon>
        <taxon>Embryophyta</taxon>
        <taxon>Tracheophyta</taxon>
        <taxon>Spermatophyta</taxon>
        <taxon>Magnoliopsida</taxon>
        <taxon>eudicotyledons</taxon>
        <taxon>Gunneridae</taxon>
        <taxon>Pentapetalae</taxon>
        <taxon>rosids</taxon>
        <taxon>Vitales</taxon>
        <taxon>Vitaceae</taxon>
        <taxon>Viteae</taxon>
        <taxon>Vitis</taxon>
    </lineage>
</organism>
<feature type="compositionally biased region" description="Polar residues" evidence="1">
    <location>
        <begin position="163"/>
        <end position="173"/>
    </location>
</feature>
<evidence type="ECO:0000313" key="3">
    <source>
        <dbReference type="EMBL" id="CAN67474.1"/>
    </source>
</evidence>
<feature type="domain" description="Retroviral polymerase SH3-like" evidence="2">
    <location>
        <begin position="59"/>
        <end position="115"/>
    </location>
</feature>
<dbReference type="EMBL" id="AM445185">
    <property type="protein sequence ID" value="CAN67474.1"/>
    <property type="molecule type" value="Genomic_DNA"/>
</dbReference>
<accession>A5B3B5</accession>
<name>A5B3B5_VITVI</name>
<evidence type="ECO:0000256" key="1">
    <source>
        <dbReference type="SAM" id="MobiDB-lite"/>
    </source>
</evidence>
<gene>
    <name evidence="3" type="ORF">VITISV_006415</name>
</gene>
<reference evidence="3" key="1">
    <citation type="journal article" date="2007" name="PLoS ONE">
        <title>The first genome sequence of an elite grapevine cultivar (Pinot noir Vitis vinifera L.): coping with a highly heterozygous genome.</title>
        <authorList>
            <person name="Velasco R."/>
            <person name="Zharkikh A."/>
            <person name="Troggio M."/>
            <person name="Cartwright D.A."/>
            <person name="Cestaro A."/>
            <person name="Pruss D."/>
            <person name="Pindo M."/>
            <person name="FitzGerald L.M."/>
            <person name="Vezzulli S."/>
            <person name="Reid J."/>
            <person name="Malacarne G."/>
            <person name="Iliev D."/>
            <person name="Coppola G."/>
            <person name="Wardell B."/>
            <person name="Micheletti D."/>
            <person name="Macalma T."/>
            <person name="Facci M."/>
            <person name="Mitchell J.T."/>
            <person name="Perazzolli M."/>
            <person name="Eldredge G."/>
            <person name="Gatto P."/>
            <person name="Oyzerski R."/>
            <person name="Moretto M."/>
            <person name="Gutin N."/>
            <person name="Stefanini M."/>
            <person name="Chen Y."/>
            <person name="Segala C."/>
            <person name="Davenport C."/>
            <person name="Dematte L."/>
            <person name="Mraz A."/>
            <person name="Battilana J."/>
            <person name="Stormo K."/>
            <person name="Costa F."/>
            <person name="Tao Q."/>
            <person name="Si-Ammour A."/>
            <person name="Harkins T."/>
            <person name="Lackey A."/>
            <person name="Perbost C."/>
            <person name="Taillon B."/>
            <person name="Stella A."/>
            <person name="Solovyev V."/>
            <person name="Fawcett J.A."/>
            <person name="Sterck L."/>
            <person name="Vandepoele K."/>
            <person name="Grando S.M."/>
            <person name="Toppo S."/>
            <person name="Moser C."/>
            <person name="Lanchbury J."/>
            <person name="Bogden R."/>
            <person name="Skolnick M."/>
            <person name="Sgaramella V."/>
            <person name="Bhatnagar S.K."/>
            <person name="Fontana P."/>
            <person name="Gutin A."/>
            <person name="Van de Peer Y."/>
            <person name="Salamini F."/>
            <person name="Viola R."/>
        </authorList>
    </citation>
    <scope>NUCLEOTIDE SEQUENCE</scope>
</reference>
<dbReference type="CDD" id="cd09272">
    <property type="entry name" value="RNase_HI_RT_Ty1"/>
    <property type="match status" value="1"/>
</dbReference>
<feature type="region of interest" description="Disordered" evidence="1">
    <location>
        <begin position="134"/>
        <end position="177"/>
    </location>
</feature>
<dbReference type="PANTHER" id="PTHR11439">
    <property type="entry name" value="GAG-POL-RELATED RETROTRANSPOSON"/>
    <property type="match status" value="1"/>
</dbReference>
<proteinExistence type="predicted"/>
<evidence type="ECO:0000259" key="2">
    <source>
        <dbReference type="Pfam" id="PF25597"/>
    </source>
</evidence>
<protein>
    <recommendedName>
        <fullName evidence="2">Retroviral polymerase SH3-like domain-containing protein</fullName>
    </recommendedName>
</protein>
<dbReference type="PANTHER" id="PTHR11439:SF483">
    <property type="entry name" value="PEPTIDE SYNTHASE GLIP-LIKE, PUTATIVE (AFU_ORTHOLOGUE AFUA_3G12920)-RELATED"/>
    <property type="match status" value="1"/>
</dbReference>
<sequence>MARTMLNENDLPKYFWAKTANTSWCVLNRILLSPILKKTPYELWKNKKPNISYFKVYGCKCFILNIKDNLEKFDTKSDVGIFLGYSTSSKAFRVFNKRAMVVEEFIHVIFDKSNNSLQERESFDDNLGLETSMGKLQIEDRRQQKEIGEDPKKEELPLELPPSQQVQGESSQDLPKDSKDIRDLLKRFNMEETKTMKTPMSLSIKLDKDEKESHLSVVKRILRYLKGTMDIGLWYLKSDNFELIGFLDVDFAGCKVERKNTSDTCHFLGHSLVSWHSKKQNSVALSTAEAEYIAANLCCAQILWMKQTLSDFDLSFEHGEDQKMRKCTKGENSNLLIVLTRRSTGPGPVDWFVGTGDLKRLLCVVFFTVLLHFFKAFHISASRDQFNQGESRLPLGHRASAQLSRLNLIYWRLTEMRGLTPPYLEPIFLTLVRAFYSRVTYGIGGLIISTVRGVEIRLNPESIYRIFDITPIRLKSTTRILSYGRFLTKVFKDVWVDLNKEAYFEALSIYDTYDEQSLGRMKFEKALDDSWIMRAKRPPT</sequence>